<reference evidence="3" key="1">
    <citation type="submission" date="2016-01" db="EMBL/GenBank/DDBJ databases">
        <title>Reference transcriptome for the parasite Schistocephalus solidus: insights into the molecular evolution of parasitism.</title>
        <authorList>
            <person name="Hebert F.O."/>
            <person name="Grambauer S."/>
            <person name="Barber I."/>
            <person name="Landry C.R."/>
            <person name="Aubin-Horth N."/>
        </authorList>
    </citation>
    <scope>NUCLEOTIDE SEQUENCE</scope>
</reference>
<evidence type="ECO:0000256" key="1">
    <source>
        <dbReference type="SAM" id="MobiDB-lite"/>
    </source>
</evidence>
<evidence type="ECO:0000313" key="3">
    <source>
        <dbReference type="EMBL" id="JAP59675.1"/>
    </source>
</evidence>
<protein>
    <recommendedName>
        <fullName evidence="2">Rho-GAP domain-containing protein</fullName>
    </recommendedName>
</protein>
<dbReference type="InterPro" id="IPR008936">
    <property type="entry name" value="Rho_GTPase_activation_prot"/>
</dbReference>
<dbReference type="GO" id="GO:0005096">
    <property type="term" value="F:GTPase activator activity"/>
    <property type="evidence" value="ECO:0007669"/>
    <property type="project" value="TreeGrafter"/>
</dbReference>
<dbReference type="PANTHER" id="PTHR23179">
    <property type="entry name" value="T-CELL ACTIVATION RHO GTPASE ACTIVATING PROTEIN-RELATED"/>
    <property type="match status" value="1"/>
</dbReference>
<dbReference type="PROSITE" id="PS50238">
    <property type="entry name" value="RHOGAP"/>
    <property type="match status" value="1"/>
</dbReference>
<dbReference type="SUPFAM" id="SSF48350">
    <property type="entry name" value="GTPase activation domain, GAP"/>
    <property type="match status" value="1"/>
</dbReference>
<organism evidence="3">
    <name type="scientific">Schistocephalus solidus</name>
    <name type="common">Tapeworm</name>
    <dbReference type="NCBI Taxonomy" id="70667"/>
    <lineage>
        <taxon>Eukaryota</taxon>
        <taxon>Metazoa</taxon>
        <taxon>Spiralia</taxon>
        <taxon>Lophotrochozoa</taxon>
        <taxon>Platyhelminthes</taxon>
        <taxon>Cestoda</taxon>
        <taxon>Eucestoda</taxon>
        <taxon>Diphyllobothriidea</taxon>
        <taxon>Diphyllobothriidae</taxon>
        <taxon>Schistocephalus</taxon>
    </lineage>
</organism>
<sequence>MPIFQNIRSCVRRKHEVTRKPTKVHFNVRIGDAFKSENVASQLRDLLVYIAREGVAVTDLFRRPGNPRSIKKVIADLEAGRPVCWTNYDFYTLANIAKRFLLRVDGGILGEAAENALIESLDIPDIDARYAVMHTIITSQSKTVQQLLALLFGTWFRMIYHTEVNAMSVEAVAKSVAGSVFPSCTYSPERVEKASKVMEILIVGFAAAELFGRELIEYFTQETKTSISRIEKFKYEFRFPKGIPRSKSTRMFMQMLLEESKKHGFDIVEDEVSREVFESANQPVVATFTEVDPSYNSSGFDQNMSATSFPASVSNGTPDVQRCSTMRTPLGTLQPTSQNFFLDSNLLTPPHLACSEDAADTRFHRVDRVQQYSEKRTRITATPDAYCRTENDRQFRCPAGASPSHLPTLTSGTAPFSKSSTCNSFSEVDDFSDLDANSQLLASGVCFNSVKRRQLERLQKRSDWFLSPPTGLRNSGMIRLDASSPDTPRNAHKMSRSSLGDNGNENASRSRPTSTTGENLRRKPSHRNMQLTACVTEEAQIQQPDAFVAPNAFTSGQPAGLETSSNGHTSANGPLSVPAPTSWTGAVNGVSGGEKEEANDDNDDVLEVRYFIAEKYYGPGPRPPFRKNANRLFDSRPEDSCVVRQS</sequence>
<accession>A0A0V0J1L3</accession>
<proteinExistence type="predicted"/>
<feature type="compositionally biased region" description="Polar residues" evidence="1">
    <location>
        <begin position="496"/>
        <end position="518"/>
    </location>
</feature>
<dbReference type="PANTHER" id="PTHR23179:SF27">
    <property type="entry name" value="RHO GTPASE ACTIVATING PROTEIN AT 71E, ISOFORM D"/>
    <property type="match status" value="1"/>
</dbReference>
<dbReference type="EMBL" id="GEEE01003550">
    <property type="protein sequence ID" value="JAP59675.1"/>
    <property type="molecule type" value="Transcribed_RNA"/>
</dbReference>
<feature type="region of interest" description="Disordered" evidence="1">
    <location>
        <begin position="557"/>
        <end position="582"/>
    </location>
</feature>
<gene>
    <name evidence="3" type="ORF">TR151958</name>
</gene>
<name>A0A0V0J1L3_SCHSO</name>
<feature type="domain" description="Rho-GAP" evidence="2">
    <location>
        <begin position="28"/>
        <end position="209"/>
    </location>
</feature>
<dbReference type="CDD" id="cd00159">
    <property type="entry name" value="RhoGAP"/>
    <property type="match status" value="1"/>
</dbReference>
<dbReference type="AlphaFoldDB" id="A0A0V0J1L3"/>
<dbReference type="Gene3D" id="1.10.555.10">
    <property type="entry name" value="Rho GTPase activation protein"/>
    <property type="match status" value="1"/>
</dbReference>
<evidence type="ECO:0000259" key="2">
    <source>
        <dbReference type="PROSITE" id="PS50238"/>
    </source>
</evidence>
<feature type="region of interest" description="Disordered" evidence="1">
    <location>
        <begin position="619"/>
        <end position="646"/>
    </location>
</feature>
<feature type="region of interest" description="Disordered" evidence="1">
    <location>
        <begin position="465"/>
        <end position="526"/>
    </location>
</feature>
<dbReference type="GO" id="GO:0007165">
    <property type="term" value="P:signal transduction"/>
    <property type="evidence" value="ECO:0007669"/>
    <property type="project" value="InterPro"/>
</dbReference>
<dbReference type="InterPro" id="IPR000198">
    <property type="entry name" value="RhoGAP_dom"/>
</dbReference>
<feature type="compositionally biased region" description="Basic and acidic residues" evidence="1">
    <location>
        <begin position="633"/>
        <end position="646"/>
    </location>
</feature>
<dbReference type="SMART" id="SM00324">
    <property type="entry name" value="RhoGAP"/>
    <property type="match status" value="1"/>
</dbReference>
<dbReference type="Pfam" id="PF00620">
    <property type="entry name" value="RhoGAP"/>
    <property type="match status" value="1"/>
</dbReference>